<gene>
    <name evidence="8" type="ORF">FD145_383</name>
</gene>
<dbReference type="PANTHER" id="PTHR43584:SF3">
    <property type="entry name" value="BIFUNCTIONAL PROTEIN GLMU"/>
    <property type="match status" value="1"/>
</dbReference>
<sequence>MSISFCYYIMLKIMKNTCAVVLAAGKGVRMKSELPKVFNPILGKPMLEYVVNTLKELKVDQIFVVVGHKKEMIIEYFKNQEIVFVEQKEQLGTGHAVMQVEPYLKNYDGKVLVLAGDVPMLRAKTLSDLYDFHVEKHSSATVLTAELPDALNYGRIIRNQDGLILKIVEKKDASSGELLVREINTGTFCFEAKQMFYALSQVKAENAQKEYYLTDTIEILKERGYPVFAYQAKDYKETLGINTPEELKEIEKRLVNY</sequence>
<comment type="caution">
    <text evidence="8">The sequence shown here is derived from an EMBL/GenBank/DDBJ whole genome shotgun (WGS) entry which is preliminary data.</text>
</comment>
<protein>
    <submittedName>
        <fullName evidence="8">GlmU protein</fullName>
    </submittedName>
</protein>
<dbReference type="PANTHER" id="PTHR43584">
    <property type="entry name" value="NUCLEOTIDYL TRANSFERASE"/>
    <property type="match status" value="1"/>
</dbReference>
<dbReference type="AlphaFoldDB" id="A0A833L4K5"/>
<dbReference type="InterPro" id="IPR029044">
    <property type="entry name" value="Nucleotide-diphossugar_trans"/>
</dbReference>
<comment type="catalytic activity">
    <reaction evidence="4">
        <text>alpha-D-glucosamine 1-phosphate + acetyl-CoA = N-acetyl-alpha-D-glucosamine 1-phosphate + CoA + H(+)</text>
        <dbReference type="Rhea" id="RHEA:13725"/>
        <dbReference type="ChEBI" id="CHEBI:15378"/>
        <dbReference type="ChEBI" id="CHEBI:57287"/>
        <dbReference type="ChEBI" id="CHEBI:57288"/>
        <dbReference type="ChEBI" id="CHEBI:57776"/>
        <dbReference type="ChEBI" id="CHEBI:58516"/>
        <dbReference type="EC" id="2.3.1.157"/>
    </reaction>
</comment>
<evidence type="ECO:0000256" key="1">
    <source>
        <dbReference type="ARBA" id="ARBA00022679"/>
    </source>
</evidence>
<comment type="catalytic activity">
    <reaction evidence="5">
        <text>N-acetyl-alpha-D-glucosamine 1-phosphate + UTP + H(+) = UDP-N-acetyl-alpha-D-glucosamine + diphosphate</text>
        <dbReference type="Rhea" id="RHEA:13509"/>
        <dbReference type="ChEBI" id="CHEBI:15378"/>
        <dbReference type="ChEBI" id="CHEBI:33019"/>
        <dbReference type="ChEBI" id="CHEBI:46398"/>
        <dbReference type="ChEBI" id="CHEBI:57705"/>
        <dbReference type="ChEBI" id="CHEBI:57776"/>
        <dbReference type="EC" id="2.7.7.23"/>
    </reaction>
</comment>
<reference evidence="8 9" key="1">
    <citation type="submission" date="2019-12" db="EMBL/GenBank/DDBJ databases">
        <authorList>
            <person name="Wolfe R."/>
            <person name="Danczak R."/>
            <person name="Wilkins M."/>
        </authorList>
    </citation>
    <scope>NUCLEOTIDE SEQUENCE [LARGE SCALE GENOMIC DNA]</scope>
    <source>
        <strain evidence="8">X2_MaxBin.013</strain>
    </source>
</reference>
<organism evidence="8 9">
    <name type="scientific">Candidatus Saganbacteria bacterium</name>
    <dbReference type="NCBI Taxonomy" id="2575572"/>
    <lineage>
        <taxon>Bacteria</taxon>
        <taxon>Bacillati</taxon>
        <taxon>Saganbacteria</taxon>
    </lineage>
</organism>
<comment type="function">
    <text evidence="6">Catalyzes the last two sequential reactions in the de novo biosynthetic pathway for UDP-N-acetylglucosamine (UDP-GlcNAc). The C-terminal domain catalyzes the transfer of acetyl group from acetyl coenzyme A to glucosamine-1-phosphate (GlcN-1-P) to produce N-acetylglucosamine-1-phosphate (GlcNAc-1-P), which is converted into UDP-GlcNAc by the transfer of uridine 5-monophosphate (from uridine 5-triphosphate), a reaction catalyzed by the N-terminal domain.</text>
</comment>
<evidence type="ECO:0000259" key="7">
    <source>
        <dbReference type="Pfam" id="PF00483"/>
    </source>
</evidence>
<name>A0A833L4K5_UNCSA</name>
<dbReference type="CDD" id="cd02540">
    <property type="entry name" value="GT2_GlmU_N_bac"/>
    <property type="match status" value="1"/>
</dbReference>
<dbReference type="EMBL" id="WPAF01000004">
    <property type="protein sequence ID" value="KAF0134815.1"/>
    <property type="molecule type" value="Genomic_DNA"/>
</dbReference>
<feature type="domain" description="Nucleotidyl transferase" evidence="7">
    <location>
        <begin position="19"/>
        <end position="235"/>
    </location>
</feature>
<dbReference type="InterPro" id="IPR050065">
    <property type="entry name" value="GlmU-like"/>
</dbReference>
<keyword evidence="2" id="KW-0548">Nucleotidyltransferase</keyword>
<proteinExistence type="predicted"/>
<dbReference type="Pfam" id="PF00483">
    <property type="entry name" value="NTP_transferase"/>
    <property type="match status" value="1"/>
</dbReference>
<evidence type="ECO:0000256" key="5">
    <source>
        <dbReference type="ARBA" id="ARBA00048493"/>
    </source>
</evidence>
<accession>A0A833L4K5</accession>
<dbReference type="SUPFAM" id="SSF53448">
    <property type="entry name" value="Nucleotide-diphospho-sugar transferases"/>
    <property type="match status" value="1"/>
</dbReference>
<evidence type="ECO:0000256" key="4">
    <source>
        <dbReference type="ARBA" id="ARBA00048247"/>
    </source>
</evidence>
<dbReference type="GO" id="GO:0019134">
    <property type="term" value="F:glucosamine-1-phosphate N-acetyltransferase activity"/>
    <property type="evidence" value="ECO:0007669"/>
    <property type="project" value="UniProtKB-EC"/>
</dbReference>
<dbReference type="Gene3D" id="3.90.550.10">
    <property type="entry name" value="Spore Coat Polysaccharide Biosynthesis Protein SpsA, Chain A"/>
    <property type="match status" value="1"/>
</dbReference>
<evidence type="ECO:0000313" key="8">
    <source>
        <dbReference type="EMBL" id="KAF0134815.1"/>
    </source>
</evidence>
<keyword evidence="1" id="KW-0808">Transferase</keyword>
<evidence type="ECO:0000256" key="2">
    <source>
        <dbReference type="ARBA" id="ARBA00022695"/>
    </source>
</evidence>
<evidence type="ECO:0000256" key="3">
    <source>
        <dbReference type="ARBA" id="ARBA00023315"/>
    </source>
</evidence>
<dbReference type="Proteomes" id="UP000488506">
    <property type="component" value="Unassembled WGS sequence"/>
</dbReference>
<evidence type="ECO:0000313" key="9">
    <source>
        <dbReference type="Proteomes" id="UP000488506"/>
    </source>
</evidence>
<dbReference type="GO" id="GO:0003977">
    <property type="term" value="F:UDP-N-acetylglucosamine diphosphorylase activity"/>
    <property type="evidence" value="ECO:0007669"/>
    <property type="project" value="UniProtKB-EC"/>
</dbReference>
<evidence type="ECO:0000256" key="6">
    <source>
        <dbReference type="ARBA" id="ARBA00049628"/>
    </source>
</evidence>
<keyword evidence="3" id="KW-0012">Acyltransferase</keyword>
<dbReference type="InterPro" id="IPR005835">
    <property type="entry name" value="NTP_transferase_dom"/>
</dbReference>